<protein>
    <submittedName>
        <fullName evidence="1">SPOR domain-containing protein</fullName>
    </submittedName>
</protein>
<evidence type="ECO:0000313" key="1">
    <source>
        <dbReference type="EMBL" id="KAA3160362.1"/>
    </source>
</evidence>
<dbReference type="Proteomes" id="UP000324870">
    <property type="component" value="Unassembled WGS sequence"/>
</dbReference>
<comment type="caution">
    <text evidence="1">The sequence shown here is derived from an EMBL/GenBank/DDBJ whole genome shotgun (WGS) entry which is preliminary data.</text>
</comment>
<accession>A0ABQ6S651</accession>
<keyword evidence="2" id="KW-1185">Reference proteome</keyword>
<sequence>MVEVTGMLVRKTCILFLFAALLGAGSLRAQQFSVEARIAGLESNEEYMSLLREDAQLQMREDSIVNAVERARRQLRENPAGRQQYSQDILQLESRIFEIRNAKGRLIDRINTIEQEWVLANLNGAASQPAGPAAENPAAEIPDSLKVRNLVSNPYFREQLPEADYAALVEAQRLEFDAVDYVNRYFANYGTISELAEAYAAAQAEADAAEIYDKYKTLQGFNRVLADSLSDAWNYIFDNKSYAYGYLMDKLGRDAILSREEERLSEAARQLSELRGETASDAVTDYFLRKKVLVGYETSVADMLGLTSARDSLRGVTAQLEGIDFRLPRIDVAERYFLDYDSVSFSSTPKYSYQHPIPECKVYEHGTIYRILLGTFNTKRAVSTFRGVYPLSYLVNDDRKWCYYAGGFATREEAEAAQKLLKARGFVRPEIVVWTDGEYRNLSKDPEAQHIAYRVEIVSSEALSDAVKAAITDTAEGCELSRVGQQLFVVGTFDDKAVADRVAAAVTQTDPALEIKVAEIAE</sequence>
<dbReference type="RefSeq" id="WP_130062639.1">
    <property type="nucleotide sequence ID" value="NZ_CAKMWW010000004.1"/>
</dbReference>
<reference evidence="1 2" key="1">
    <citation type="journal article" date="2019" name="Nat. Med.">
        <title>A library of human gut bacterial isolates paired with longitudinal multiomics data enables mechanistic microbiome research.</title>
        <authorList>
            <person name="Poyet M."/>
            <person name="Groussin M."/>
            <person name="Gibbons S.M."/>
            <person name="Avila-Pacheco J."/>
            <person name="Jiang X."/>
            <person name="Kearney S.M."/>
            <person name="Perrotta A.R."/>
            <person name="Berdy B."/>
            <person name="Zhao S."/>
            <person name="Lieberman T.D."/>
            <person name="Swanson P.K."/>
            <person name="Smith M."/>
            <person name="Roesemann S."/>
            <person name="Alexander J.E."/>
            <person name="Rich S.A."/>
            <person name="Livny J."/>
            <person name="Vlamakis H."/>
            <person name="Clish C."/>
            <person name="Bullock K."/>
            <person name="Deik A."/>
            <person name="Scott J."/>
            <person name="Pierce K.A."/>
            <person name="Xavier R.J."/>
            <person name="Alm E.J."/>
        </authorList>
    </citation>
    <scope>NUCLEOTIDE SEQUENCE [LARGE SCALE GENOMIC DNA]</scope>
    <source>
        <strain evidence="1 2">BIOML-A1</strain>
    </source>
</reference>
<gene>
    <name evidence="1" type="ORF">F2A26_03910</name>
</gene>
<dbReference type="EMBL" id="VVND01000003">
    <property type="protein sequence ID" value="KAA3160362.1"/>
    <property type="molecule type" value="Genomic_DNA"/>
</dbReference>
<proteinExistence type="predicted"/>
<name>A0ABQ6S651_9BACT</name>
<organism evidence="1 2">
    <name type="scientific">Alistipes finegoldii</name>
    <dbReference type="NCBI Taxonomy" id="214856"/>
    <lineage>
        <taxon>Bacteria</taxon>
        <taxon>Pseudomonadati</taxon>
        <taxon>Bacteroidota</taxon>
        <taxon>Bacteroidia</taxon>
        <taxon>Bacteroidales</taxon>
        <taxon>Rikenellaceae</taxon>
        <taxon>Alistipes</taxon>
    </lineage>
</organism>
<evidence type="ECO:0000313" key="2">
    <source>
        <dbReference type="Proteomes" id="UP000324870"/>
    </source>
</evidence>